<feature type="region of interest" description="Disordered" evidence="1">
    <location>
        <begin position="1"/>
        <end position="35"/>
    </location>
</feature>
<evidence type="ECO:0000256" key="1">
    <source>
        <dbReference type="SAM" id="MobiDB-lite"/>
    </source>
</evidence>
<accession>A0A4Y2D303</accession>
<name>A0A4Y2D303_ARAVE</name>
<dbReference type="Proteomes" id="UP000499080">
    <property type="component" value="Unassembled WGS sequence"/>
</dbReference>
<evidence type="ECO:0000313" key="3">
    <source>
        <dbReference type="Proteomes" id="UP000499080"/>
    </source>
</evidence>
<dbReference type="AlphaFoldDB" id="A0A4Y2D303"/>
<protein>
    <submittedName>
        <fullName evidence="2">Uncharacterized protein</fullName>
    </submittedName>
</protein>
<gene>
    <name evidence="2" type="ORF">AVEN_131080_1</name>
</gene>
<evidence type="ECO:0000313" key="2">
    <source>
        <dbReference type="EMBL" id="GBM10344.1"/>
    </source>
</evidence>
<reference evidence="2 3" key="1">
    <citation type="journal article" date="2019" name="Sci. Rep.">
        <title>Orb-weaving spider Araneus ventricosus genome elucidates the spidroin gene catalogue.</title>
        <authorList>
            <person name="Kono N."/>
            <person name="Nakamura H."/>
            <person name="Ohtoshi R."/>
            <person name="Moran D.A.P."/>
            <person name="Shinohara A."/>
            <person name="Yoshida Y."/>
            <person name="Fujiwara M."/>
            <person name="Mori M."/>
            <person name="Tomita M."/>
            <person name="Arakawa K."/>
        </authorList>
    </citation>
    <scope>NUCLEOTIDE SEQUENCE [LARGE SCALE GENOMIC DNA]</scope>
</reference>
<organism evidence="2 3">
    <name type="scientific">Araneus ventricosus</name>
    <name type="common">Orbweaver spider</name>
    <name type="synonym">Epeira ventricosa</name>
    <dbReference type="NCBI Taxonomy" id="182803"/>
    <lineage>
        <taxon>Eukaryota</taxon>
        <taxon>Metazoa</taxon>
        <taxon>Ecdysozoa</taxon>
        <taxon>Arthropoda</taxon>
        <taxon>Chelicerata</taxon>
        <taxon>Arachnida</taxon>
        <taxon>Araneae</taxon>
        <taxon>Araneomorphae</taxon>
        <taxon>Entelegynae</taxon>
        <taxon>Araneoidea</taxon>
        <taxon>Araneidae</taxon>
        <taxon>Araneus</taxon>
    </lineage>
</organism>
<comment type="caution">
    <text evidence="2">The sequence shown here is derived from an EMBL/GenBank/DDBJ whole genome shotgun (WGS) entry which is preliminary data.</text>
</comment>
<dbReference type="EMBL" id="BGPR01000284">
    <property type="protein sequence ID" value="GBM10344.1"/>
    <property type="molecule type" value="Genomic_DNA"/>
</dbReference>
<sequence>MKIHHSNAGHLYGNFMVNSLGDRNNGDKNLRQNAPDSFPTESINCCIRHVQCQQQSRTLFTFSPSPVKRDGQFWRPPSDYRQIQRV</sequence>
<proteinExistence type="predicted"/>
<keyword evidence="3" id="KW-1185">Reference proteome</keyword>